<evidence type="ECO:0008006" key="7">
    <source>
        <dbReference type="Google" id="ProtNLM"/>
    </source>
</evidence>
<sequence length="683" mass="75869">NSLDAGASHIEVGVDPAEWECWVRDDGRGMPTEGMRLLTQGPEKGRYNSSKTYEASQTEAGAFGFRGEALASAMELSCLEISSRTSNARESWSVILKGFQNFYINRHPMVFGEIQRAIERKFAVSGFGRLAQGGDEYDSHLPPRTLRSPKKADRKPVYVLNLSISPAQVDNFLEPAKSMVRFQDTNRVLSFVLEVIHRFLSRNGFSTVTLGHTRTDVAQTEQSSKPQRKRVRRETPEPVSSDAPVTFKAPGNTQELIRLGTKPPGLCPDLQTGDDVACIQHDDSGYFEWIDPSTGESFSIDSQTGNSLPRPRSLGQTQTDHPAANNDSSEFSSVLHLDRRWLKKDGLGAPGVSGSNAEVPTWLAGALKRNDTFAFPEKSVFATKIASLNTPLSHHGLKPRAHTGVPLENNRVSNLTQSSQSISKNFSRTDLHNSEVIAQVDTKFIACVFRIAATSERILVLVDQHAADERVRVERYLKRLCTGFIRGAVEIFRFDSPTKILLARREAEILARSDTLNALLRWGLCVEIDVPSALDGRNSIEGHDFCQAEVIFVPNVVSKRLVDKRELSDFVKATVTIIDAEGCNHWPPPSSSNMEDSDWVKALRFCPLPLFELVNSRACRGCAIMFNDPLDQRQCRHLIMQLGETVFPFQCAHGRPSIAPLLRLNIVSPTTPAVDWRVFGQES</sequence>
<dbReference type="Pfam" id="PF01119">
    <property type="entry name" value="DNA_mis_repair"/>
    <property type="match status" value="1"/>
</dbReference>
<dbReference type="InterPro" id="IPR020568">
    <property type="entry name" value="Ribosomal_Su5_D2-typ_SF"/>
</dbReference>
<dbReference type="InterPro" id="IPR038973">
    <property type="entry name" value="MutL/Mlh/Pms-like"/>
</dbReference>
<feature type="domain" description="DNA mismatch repair protein S5" evidence="4">
    <location>
        <begin position="60"/>
        <end position="201"/>
    </location>
</feature>
<evidence type="ECO:0000259" key="4">
    <source>
        <dbReference type="SMART" id="SM01340"/>
    </source>
</evidence>
<dbReference type="EMBL" id="CAJMWZ010004553">
    <property type="protein sequence ID" value="CAE6492083.1"/>
    <property type="molecule type" value="Genomic_DNA"/>
</dbReference>
<dbReference type="Proteomes" id="UP000663850">
    <property type="component" value="Unassembled WGS sequence"/>
</dbReference>
<dbReference type="InterPro" id="IPR013507">
    <property type="entry name" value="DNA_mismatch_S5_2-like"/>
</dbReference>
<feature type="compositionally biased region" description="Polar residues" evidence="2">
    <location>
        <begin position="216"/>
        <end position="225"/>
    </location>
</feature>
<evidence type="ECO:0000256" key="1">
    <source>
        <dbReference type="ARBA" id="ARBA00006082"/>
    </source>
</evidence>
<dbReference type="GO" id="GO:0005524">
    <property type="term" value="F:ATP binding"/>
    <property type="evidence" value="ECO:0007669"/>
    <property type="project" value="InterPro"/>
</dbReference>
<dbReference type="Pfam" id="PF13589">
    <property type="entry name" value="HATPase_c_3"/>
    <property type="match status" value="1"/>
</dbReference>
<feature type="region of interest" description="Disordered" evidence="2">
    <location>
        <begin position="216"/>
        <end position="248"/>
    </location>
</feature>
<dbReference type="GO" id="GO:0006298">
    <property type="term" value="P:mismatch repair"/>
    <property type="evidence" value="ECO:0007669"/>
    <property type="project" value="InterPro"/>
</dbReference>
<feature type="domain" description="MutL C-terminal dimerisation" evidence="3">
    <location>
        <begin position="436"/>
        <end position="630"/>
    </location>
</feature>
<dbReference type="SMART" id="SM01340">
    <property type="entry name" value="DNA_mis_repair"/>
    <property type="match status" value="1"/>
</dbReference>
<dbReference type="Gene3D" id="3.30.1540.20">
    <property type="entry name" value="MutL, C-terminal domain, dimerisation subdomain"/>
    <property type="match status" value="1"/>
</dbReference>
<protein>
    <recommendedName>
        <fullName evidence="7">MutL C-terminal dimerisation domain-containing protein</fullName>
    </recommendedName>
</protein>
<evidence type="ECO:0000256" key="2">
    <source>
        <dbReference type="SAM" id="MobiDB-lite"/>
    </source>
</evidence>
<feature type="non-terminal residue" evidence="5">
    <location>
        <position position="1"/>
    </location>
</feature>
<evidence type="ECO:0000313" key="5">
    <source>
        <dbReference type="EMBL" id="CAE6492083.1"/>
    </source>
</evidence>
<feature type="region of interest" description="Disordered" evidence="2">
    <location>
        <begin position="298"/>
        <end position="330"/>
    </location>
</feature>
<reference evidence="5" key="1">
    <citation type="submission" date="2021-01" db="EMBL/GenBank/DDBJ databases">
        <authorList>
            <person name="Kaushik A."/>
        </authorList>
    </citation>
    <scope>NUCLEOTIDE SEQUENCE</scope>
    <source>
        <strain evidence="5">Type strain: AG8-Rh-89/</strain>
    </source>
</reference>
<dbReference type="SUPFAM" id="SSF54211">
    <property type="entry name" value="Ribosomal protein S5 domain 2-like"/>
    <property type="match status" value="1"/>
</dbReference>
<dbReference type="Gene3D" id="3.30.565.10">
    <property type="entry name" value="Histidine kinase-like ATPase, C-terminal domain"/>
    <property type="match status" value="1"/>
</dbReference>
<dbReference type="GO" id="GO:0030983">
    <property type="term" value="F:mismatched DNA binding"/>
    <property type="evidence" value="ECO:0007669"/>
    <property type="project" value="InterPro"/>
</dbReference>
<dbReference type="InterPro" id="IPR014762">
    <property type="entry name" value="DNA_mismatch_repair_CS"/>
</dbReference>
<dbReference type="InterPro" id="IPR036890">
    <property type="entry name" value="HATPase_C_sf"/>
</dbReference>
<feature type="compositionally biased region" description="Polar residues" evidence="2">
    <location>
        <begin position="314"/>
        <end position="330"/>
    </location>
</feature>
<accession>A0A8H3CNY1</accession>
<dbReference type="PANTHER" id="PTHR10073:SF47">
    <property type="entry name" value="DNA MISMATCH REPAIR PROTEIN MLH3"/>
    <property type="match status" value="1"/>
</dbReference>
<proteinExistence type="inferred from homology"/>
<dbReference type="PROSITE" id="PS00058">
    <property type="entry name" value="DNA_MISMATCH_REPAIR_1"/>
    <property type="match status" value="1"/>
</dbReference>
<dbReference type="SUPFAM" id="SSF55874">
    <property type="entry name" value="ATPase domain of HSP90 chaperone/DNA topoisomerase II/histidine kinase"/>
    <property type="match status" value="1"/>
</dbReference>
<dbReference type="SMART" id="SM00853">
    <property type="entry name" value="MutL_C"/>
    <property type="match status" value="1"/>
</dbReference>
<dbReference type="GO" id="GO:0032300">
    <property type="term" value="C:mismatch repair complex"/>
    <property type="evidence" value="ECO:0007669"/>
    <property type="project" value="InterPro"/>
</dbReference>
<feature type="compositionally biased region" description="Polar residues" evidence="2">
    <location>
        <begin position="298"/>
        <end position="307"/>
    </location>
</feature>
<dbReference type="AlphaFoldDB" id="A0A8H3CNY1"/>
<comment type="caution">
    <text evidence="5">The sequence shown here is derived from an EMBL/GenBank/DDBJ whole genome shotgun (WGS) entry which is preliminary data.</text>
</comment>
<dbReference type="InterPro" id="IPR042120">
    <property type="entry name" value="MutL_C_dimsub"/>
</dbReference>
<evidence type="ECO:0000313" key="6">
    <source>
        <dbReference type="Proteomes" id="UP000663850"/>
    </source>
</evidence>
<comment type="similarity">
    <text evidence="1">Belongs to the DNA mismatch repair MutL/HexB family.</text>
</comment>
<name>A0A8H3CNY1_9AGAM</name>
<gene>
    <name evidence="5" type="ORF">RDB_LOCUS85564</name>
</gene>
<dbReference type="GO" id="GO:0140664">
    <property type="term" value="F:ATP-dependent DNA damage sensor activity"/>
    <property type="evidence" value="ECO:0007669"/>
    <property type="project" value="InterPro"/>
</dbReference>
<dbReference type="GO" id="GO:0016887">
    <property type="term" value="F:ATP hydrolysis activity"/>
    <property type="evidence" value="ECO:0007669"/>
    <property type="project" value="InterPro"/>
</dbReference>
<organism evidence="5 6">
    <name type="scientific">Rhizoctonia solani</name>
    <dbReference type="NCBI Taxonomy" id="456999"/>
    <lineage>
        <taxon>Eukaryota</taxon>
        <taxon>Fungi</taxon>
        <taxon>Dikarya</taxon>
        <taxon>Basidiomycota</taxon>
        <taxon>Agaricomycotina</taxon>
        <taxon>Agaricomycetes</taxon>
        <taxon>Cantharellales</taxon>
        <taxon>Ceratobasidiaceae</taxon>
        <taxon>Rhizoctonia</taxon>
    </lineage>
</organism>
<evidence type="ECO:0000259" key="3">
    <source>
        <dbReference type="SMART" id="SM00853"/>
    </source>
</evidence>
<dbReference type="CDD" id="cd00782">
    <property type="entry name" value="MutL_Trans"/>
    <property type="match status" value="1"/>
</dbReference>
<dbReference type="PANTHER" id="PTHR10073">
    <property type="entry name" value="DNA MISMATCH REPAIR PROTEIN MLH, PMS, MUTL"/>
    <property type="match status" value="1"/>
</dbReference>
<dbReference type="InterPro" id="IPR014790">
    <property type="entry name" value="MutL_C"/>
</dbReference>